<comment type="similarity">
    <text evidence="5 6">Belongs to the FtsA/MreB family.</text>
</comment>
<comment type="function">
    <text evidence="6">Forms membrane-associated dynamic filaments that are essential for cell shape determination. Acts by regulating cell wall synthesis and cell elongation, and thus cell shape. A feedback loop between cell geometry and MreB localization may maintain elongated cell shape by targeting cell wall growth to regions of negative cell wall curvature.</text>
</comment>
<comment type="subcellular location">
    <subcellularLocation>
        <location evidence="6">Cytoplasm</location>
    </subcellularLocation>
    <text evidence="6">Membrane-associated.</text>
</comment>
<dbReference type="InterPro" id="IPR043129">
    <property type="entry name" value="ATPase_NBD"/>
</dbReference>
<dbReference type="Proteomes" id="UP000419017">
    <property type="component" value="Unassembled WGS sequence"/>
</dbReference>
<dbReference type="GO" id="GO:0005737">
    <property type="term" value="C:cytoplasm"/>
    <property type="evidence" value="ECO:0007669"/>
    <property type="project" value="UniProtKB-SubCell"/>
</dbReference>
<accession>A0A6I8ME60</accession>
<evidence type="ECO:0000256" key="5">
    <source>
        <dbReference type="ARBA" id="ARBA00023458"/>
    </source>
</evidence>
<dbReference type="EMBL" id="CABWIB010000001">
    <property type="protein sequence ID" value="VWL85496.1"/>
    <property type="molecule type" value="Genomic_DNA"/>
</dbReference>
<keyword evidence="1 6" id="KW-0963">Cytoplasm</keyword>
<dbReference type="GO" id="GO:0005524">
    <property type="term" value="F:ATP binding"/>
    <property type="evidence" value="ECO:0007669"/>
    <property type="project" value="UniProtKB-KW"/>
</dbReference>
<evidence type="ECO:0000256" key="6">
    <source>
        <dbReference type="HAMAP-Rule" id="MF_02207"/>
    </source>
</evidence>
<dbReference type="Pfam" id="PF06723">
    <property type="entry name" value="MreB_Mbl"/>
    <property type="match status" value="1"/>
</dbReference>
<feature type="binding site" evidence="6">
    <location>
        <begin position="22"/>
        <end position="24"/>
    </location>
    <ligand>
        <name>ATP</name>
        <dbReference type="ChEBI" id="CHEBI:30616"/>
    </ligand>
</feature>
<dbReference type="NCBIfam" id="NF010539">
    <property type="entry name" value="PRK13927.1"/>
    <property type="match status" value="1"/>
</dbReference>
<keyword evidence="8" id="KW-1185">Reference proteome</keyword>
<evidence type="ECO:0000313" key="8">
    <source>
        <dbReference type="Proteomes" id="UP000419017"/>
    </source>
</evidence>
<dbReference type="GO" id="GO:0000902">
    <property type="term" value="P:cell morphogenesis"/>
    <property type="evidence" value="ECO:0007669"/>
    <property type="project" value="InterPro"/>
</dbReference>
<proteinExistence type="inferred from homology"/>
<sequence>MNFTKFLNMLRIKKSISIDLGTANILIYDKQKRKVVLNEPSVVALDKKTGKVIAVGKDARQMLGKTPDSILAIKPLKEGVIADLDVTRQMLNEFIGKIYGASLFKPEVMICVPLEVSSVERKALFDAVSGAKKVYIIEEGRAAIIGSGIDISKPNGNMVVDIGGGSTDIAILSLNEVIASKSIKIAGNTFDDDIVKYIKNKYSLLIGDRAAERVKKTLGTAIKKDNPETMEVKGLNLLIGSPDSITISENEIYEAIENSLYKIVNATKDVLEKCPPELASDILDNGIVMTGGGSLIHNFTDLLEKETKVKVFLSDNPLDSVVLGGGLAFDNTKLLHTLQMKEN</sequence>
<comment type="subunit">
    <text evidence="6">Forms polymers.</text>
</comment>
<dbReference type="InterPro" id="IPR004753">
    <property type="entry name" value="MreB"/>
</dbReference>
<dbReference type="SUPFAM" id="SSF53067">
    <property type="entry name" value="Actin-like ATPase domain"/>
    <property type="match status" value="2"/>
</dbReference>
<evidence type="ECO:0000313" key="7">
    <source>
        <dbReference type="EMBL" id="VWL85496.1"/>
    </source>
</evidence>
<dbReference type="CDD" id="cd10225">
    <property type="entry name" value="ASKHA_NBD_MreB-like"/>
    <property type="match status" value="1"/>
</dbReference>
<dbReference type="RefSeq" id="WP_156683487.1">
    <property type="nucleotide sequence ID" value="NZ_CABWIB010000001.1"/>
</dbReference>
<dbReference type="GO" id="GO:0008360">
    <property type="term" value="P:regulation of cell shape"/>
    <property type="evidence" value="ECO:0007669"/>
    <property type="project" value="UniProtKB-UniRule"/>
</dbReference>
<feature type="binding site" evidence="6">
    <location>
        <begin position="164"/>
        <end position="166"/>
    </location>
    <ligand>
        <name>ATP</name>
        <dbReference type="ChEBI" id="CHEBI:30616"/>
    </ligand>
</feature>
<dbReference type="HAMAP" id="MF_02207">
    <property type="entry name" value="MreB"/>
    <property type="match status" value="1"/>
</dbReference>
<dbReference type="PANTHER" id="PTHR42749:SF1">
    <property type="entry name" value="CELL SHAPE-DETERMINING PROTEIN MREB"/>
    <property type="match status" value="1"/>
</dbReference>
<feature type="binding site" evidence="6">
    <location>
        <begin position="212"/>
        <end position="215"/>
    </location>
    <ligand>
        <name>ATP</name>
        <dbReference type="ChEBI" id="CHEBI:30616"/>
    </ligand>
</feature>
<dbReference type="AlphaFoldDB" id="A0A6I8ME60"/>
<dbReference type="PANTHER" id="PTHR42749">
    <property type="entry name" value="CELL SHAPE-DETERMINING PROTEIN MREB"/>
    <property type="match status" value="1"/>
</dbReference>
<dbReference type="PRINTS" id="PR01652">
    <property type="entry name" value="SHAPEPROTEIN"/>
</dbReference>
<dbReference type="InterPro" id="IPR056546">
    <property type="entry name" value="MreB_MamK-like"/>
</dbReference>
<evidence type="ECO:0000256" key="2">
    <source>
        <dbReference type="ARBA" id="ARBA00022741"/>
    </source>
</evidence>
<keyword evidence="4 6" id="KW-0133">Cell shape</keyword>
<gene>
    <name evidence="6" type="primary">mreB</name>
    <name evidence="7" type="ORF">OMES3154_00782</name>
</gene>
<evidence type="ECO:0000256" key="3">
    <source>
        <dbReference type="ARBA" id="ARBA00022840"/>
    </source>
</evidence>
<reference evidence="7 8" key="1">
    <citation type="submission" date="2019-10" db="EMBL/GenBank/DDBJ databases">
        <authorList>
            <person name="Blom J."/>
        </authorList>
    </citation>
    <scope>NUCLEOTIDE SEQUENCE [LARGE SCALE GENOMIC DNA]</scope>
    <source>
        <strain evidence="7 8">ES3154-GLU</strain>
    </source>
</reference>
<keyword evidence="2 6" id="KW-0547">Nucleotide-binding</keyword>
<name>A0A6I8ME60_9FUSO</name>
<organism evidence="7 8">
    <name type="scientific">Oceanivirga miroungae</name>
    <dbReference type="NCBI Taxonomy" id="1130046"/>
    <lineage>
        <taxon>Bacteria</taxon>
        <taxon>Fusobacteriati</taxon>
        <taxon>Fusobacteriota</taxon>
        <taxon>Fusobacteriia</taxon>
        <taxon>Fusobacteriales</taxon>
        <taxon>Leptotrichiaceae</taxon>
        <taxon>Oceanivirga</taxon>
    </lineage>
</organism>
<protein>
    <recommendedName>
        <fullName evidence="6">Cell shape-determining protein MreB</fullName>
    </recommendedName>
</protein>
<evidence type="ECO:0000256" key="4">
    <source>
        <dbReference type="ARBA" id="ARBA00022960"/>
    </source>
</evidence>
<keyword evidence="3 6" id="KW-0067">ATP-binding</keyword>
<dbReference type="NCBIfam" id="TIGR00904">
    <property type="entry name" value="mreB"/>
    <property type="match status" value="1"/>
</dbReference>
<feature type="binding site" evidence="6">
    <location>
        <begin position="292"/>
        <end position="295"/>
    </location>
    <ligand>
        <name>ATP</name>
        <dbReference type="ChEBI" id="CHEBI:30616"/>
    </ligand>
</feature>
<evidence type="ECO:0000256" key="1">
    <source>
        <dbReference type="ARBA" id="ARBA00022490"/>
    </source>
</evidence>
<dbReference type="Gene3D" id="3.30.420.40">
    <property type="match status" value="3"/>
</dbReference>